<feature type="transmembrane region" description="Helical" evidence="12">
    <location>
        <begin position="6"/>
        <end position="25"/>
    </location>
</feature>
<dbReference type="GO" id="GO:0016682">
    <property type="term" value="F:oxidoreductase activity, acting on diphenols and related substances as donors, oxygen as acceptor"/>
    <property type="evidence" value="ECO:0007669"/>
    <property type="project" value="TreeGrafter"/>
</dbReference>
<evidence type="ECO:0000256" key="9">
    <source>
        <dbReference type="ARBA" id="ARBA00022989"/>
    </source>
</evidence>
<evidence type="ECO:0000256" key="2">
    <source>
        <dbReference type="ARBA" id="ARBA00007543"/>
    </source>
</evidence>
<evidence type="ECO:0000256" key="11">
    <source>
        <dbReference type="ARBA" id="ARBA00023136"/>
    </source>
</evidence>
<dbReference type="GO" id="GO:0070069">
    <property type="term" value="C:cytochrome complex"/>
    <property type="evidence" value="ECO:0007669"/>
    <property type="project" value="TreeGrafter"/>
</dbReference>
<evidence type="ECO:0000256" key="7">
    <source>
        <dbReference type="ARBA" id="ARBA00022723"/>
    </source>
</evidence>
<gene>
    <name evidence="13" type="ORF">FC695_14820</name>
</gene>
<dbReference type="GO" id="GO:0009055">
    <property type="term" value="F:electron transfer activity"/>
    <property type="evidence" value="ECO:0007669"/>
    <property type="project" value="TreeGrafter"/>
</dbReference>
<name>A0A9X9F611_BACCE</name>
<keyword evidence="9 12" id="KW-1133">Transmembrane helix</keyword>
<keyword evidence="10" id="KW-0408">Iron</keyword>
<dbReference type="PANTHER" id="PTHR43141">
    <property type="entry name" value="CYTOCHROME BD2 SUBUNIT II"/>
    <property type="match status" value="1"/>
</dbReference>
<keyword evidence="8" id="KW-0249">Electron transport</keyword>
<dbReference type="PANTHER" id="PTHR43141:SF5">
    <property type="entry name" value="CYTOCHROME BD-I UBIQUINOL OXIDASE SUBUNIT 2"/>
    <property type="match status" value="1"/>
</dbReference>
<dbReference type="InterPro" id="IPR003317">
    <property type="entry name" value="Cyt-d_oxidase_su2"/>
</dbReference>
<evidence type="ECO:0000313" key="14">
    <source>
        <dbReference type="Proteomes" id="UP000308444"/>
    </source>
</evidence>
<dbReference type="Pfam" id="PF02322">
    <property type="entry name" value="Cyt_bd_oxida_II"/>
    <property type="match status" value="1"/>
</dbReference>
<dbReference type="GO" id="GO:0046872">
    <property type="term" value="F:metal ion binding"/>
    <property type="evidence" value="ECO:0007669"/>
    <property type="project" value="UniProtKB-KW"/>
</dbReference>
<feature type="non-terminal residue" evidence="13">
    <location>
        <position position="56"/>
    </location>
</feature>
<dbReference type="Proteomes" id="UP000308444">
    <property type="component" value="Unassembled WGS sequence"/>
</dbReference>
<evidence type="ECO:0000256" key="4">
    <source>
        <dbReference type="ARBA" id="ARBA00022475"/>
    </source>
</evidence>
<organism evidence="13 14">
    <name type="scientific">Bacillus cereus</name>
    <dbReference type="NCBI Taxonomy" id="1396"/>
    <lineage>
        <taxon>Bacteria</taxon>
        <taxon>Bacillati</taxon>
        <taxon>Bacillota</taxon>
        <taxon>Bacilli</taxon>
        <taxon>Bacillales</taxon>
        <taxon>Bacillaceae</taxon>
        <taxon>Bacillus</taxon>
        <taxon>Bacillus cereus group</taxon>
    </lineage>
</organism>
<comment type="subcellular location">
    <subcellularLocation>
        <location evidence="1">Cell membrane</location>
        <topology evidence="1">Multi-pass membrane protein</topology>
    </subcellularLocation>
</comment>
<comment type="caution">
    <text evidence="13">The sequence shown here is derived from an EMBL/GenBank/DDBJ whole genome shotgun (WGS) entry which is preliminary data.</text>
</comment>
<keyword evidence="11 12" id="KW-0472">Membrane</keyword>
<evidence type="ECO:0000256" key="10">
    <source>
        <dbReference type="ARBA" id="ARBA00023004"/>
    </source>
</evidence>
<evidence type="ECO:0000313" key="13">
    <source>
        <dbReference type="EMBL" id="TKJ03104.1"/>
    </source>
</evidence>
<evidence type="ECO:0000256" key="8">
    <source>
        <dbReference type="ARBA" id="ARBA00022982"/>
    </source>
</evidence>
<evidence type="ECO:0000256" key="12">
    <source>
        <dbReference type="SAM" id="Phobius"/>
    </source>
</evidence>
<dbReference type="AlphaFoldDB" id="A0A9X9F611"/>
<comment type="similarity">
    <text evidence="2">Belongs to the cytochrome ubiquinol oxidase subunit 2 family.</text>
</comment>
<accession>A0A9X9F611</accession>
<dbReference type="GO" id="GO:0005886">
    <property type="term" value="C:plasma membrane"/>
    <property type="evidence" value="ECO:0007669"/>
    <property type="project" value="UniProtKB-SubCell"/>
</dbReference>
<keyword evidence="4" id="KW-1003">Cell membrane</keyword>
<protein>
    <submittedName>
        <fullName evidence="13">Cytochrome d ubiquinol oxidase subunit II</fullName>
    </submittedName>
</protein>
<dbReference type="GO" id="GO:0019646">
    <property type="term" value="P:aerobic electron transport chain"/>
    <property type="evidence" value="ECO:0007669"/>
    <property type="project" value="TreeGrafter"/>
</dbReference>
<evidence type="ECO:0000256" key="1">
    <source>
        <dbReference type="ARBA" id="ARBA00004651"/>
    </source>
</evidence>
<keyword evidence="5" id="KW-0349">Heme</keyword>
<keyword evidence="3" id="KW-0813">Transport</keyword>
<evidence type="ECO:0000256" key="6">
    <source>
        <dbReference type="ARBA" id="ARBA00022692"/>
    </source>
</evidence>
<reference evidence="13 14" key="1">
    <citation type="journal article" date="2019" name="Environ. Microbiol.">
        <title>An active ?-lactamase is a part of an orchestrated cell wall stress resistance network of Bacillus subtilis and related rhizosphere species.</title>
        <authorList>
            <person name="Bucher T."/>
            <person name="Keren-Paz A."/>
            <person name="Hausser J."/>
            <person name="Olender T."/>
            <person name="Cytryn E."/>
            <person name="Kolodkin-Gal I."/>
        </authorList>
    </citation>
    <scope>NUCLEOTIDE SEQUENCE [LARGE SCALE GENOMIC DNA]</scope>
    <source>
        <strain evidence="13 14">I32</strain>
    </source>
</reference>
<keyword evidence="7" id="KW-0479">Metal-binding</keyword>
<proteinExistence type="inferred from homology"/>
<evidence type="ECO:0000256" key="3">
    <source>
        <dbReference type="ARBA" id="ARBA00022448"/>
    </source>
</evidence>
<dbReference type="EMBL" id="SZOH01000924">
    <property type="protein sequence ID" value="TKJ03104.1"/>
    <property type="molecule type" value="Genomic_DNA"/>
</dbReference>
<evidence type="ECO:0000256" key="5">
    <source>
        <dbReference type="ARBA" id="ARBA00022617"/>
    </source>
</evidence>
<sequence>MLSLNELWFLVIAILFVGFFVLEGFDFGVGMVSRFLGKNDFEKRVYLNTIGPFWHA</sequence>
<keyword evidence="6 12" id="KW-0812">Transmembrane</keyword>